<evidence type="ECO:0000256" key="6">
    <source>
        <dbReference type="SAM" id="Phobius"/>
    </source>
</evidence>
<proteinExistence type="predicted"/>
<keyword evidence="3 6" id="KW-0812">Transmembrane</keyword>
<keyword evidence="2" id="KW-1003">Cell membrane</keyword>
<evidence type="ECO:0000256" key="2">
    <source>
        <dbReference type="ARBA" id="ARBA00022475"/>
    </source>
</evidence>
<evidence type="ECO:0000313" key="7">
    <source>
        <dbReference type="EMBL" id="ADQ08046.1"/>
    </source>
</evidence>
<feature type="transmembrane region" description="Helical" evidence="6">
    <location>
        <begin position="21"/>
        <end position="42"/>
    </location>
</feature>
<reference evidence="7 8" key="2">
    <citation type="journal article" date="2011" name="J. Bacteriol.">
        <title>Complete genome sequences for the anaerobic, extremely thermophilic plant biomass-degrading bacteria Caldicellulosiruptor hydrothermalis, Caldicellulosiruptor kristjanssonii, Caldicellulosiruptor kronotskyensis, Caldicellulosiruptor owensenis, and Caldicellulosiruptor lactoaceticus.</title>
        <authorList>
            <person name="Blumer-Schuette S.E."/>
            <person name="Ozdemir I."/>
            <person name="Mistry D."/>
            <person name="Lucas S."/>
            <person name="Lapidus A."/>
            <person name="Cheng J.F."/>
            <person name="Goodwin L.A."/>
            <person name="Pitluck S."/>
            <person name="Land M.L."/>
            <person name="Hauser L.J."/>
            <person name="Woyke T."/>
            <person name="Mikhailova N."/>
            <person name="Pati A."/>
            <person name="Kyrpides N.C."/>
            <person name="Ivanova N."/>
            <person name="Detter J.C."/>
            <person name="Walston-Davenport K."/>
            <person name="Han S."/>
            <person name="Adams M.W."/>
            <person name="Kelly R.M."/>
        </authorList>
    </citation>
    <scope>NUCLEOTIDE SEQUENCE [LARGE SCALE GENOMIC DNA]</scope>
    <source>
        <strain evidence="8">DSM 18901 / VKM B-2411 / 108</strain>
    </source>
</reference>
<dbReference type="HOGENOM" id="CLU_028880_4_0_9"/>
<feature type="transmembrane region" description="Helical" evidence="6">
    <location>
        <begin position="299"/>
        <end position="317"/>
    </location>
</feature>
<dbReference type="STRING" id="632292.Calhy_2346"/>
<feature type="transmembrane region" description="Helical" evidence="6">
    <location>
        <begin position="135"/>
        <end position="157"/>
    </location>
</feature>
<reference key="1">
    <citation type="submission" date="2010-09" db="EMBL/GenBank/DDBJ databases">
        <title>Complete sequence of Caldicellulosiruptor hydrothermalis 108.</title>
        <authorList>
            <consortium name="US DOE Joint Genome Institute"/>
            <person name="Lucas S."/>
            <person name="Copeland A."/>
            <person name="Lapidus A."/>
            <person name="Cheng J.-F."/>
            <person name="Bruce D."/>
            <person name="Goodwin L."/>
            <person name="Pitluck S."/>
            <person name="Davenport K."/>
            <person name="Detter J.C."/>
            <person name="Han C."/>
            <person name="Tapia R."/>
            <person name="Land M."/>
            <person name="Hauser L."/>
            <person name="Chang Y.-J."/>
            <person name="Jeffries C."/>
            <person name="Kyrpides N."/>
            <person name="Ivanova N."/>
            <person name="Mikhailova N."/>
            <person name="Blumer-Schuette S.E."/>
            <person name="Kelly R.M."/>
            <person name="Woyke T."/>
        </authorList>
    </citation>
    <scope>NUCLEOTIDE SEQUENCE</scope>
    <source>
        <strain>108</strain>
    </source>
</reference>
<gene>
    <name evidence="7" type="ordered locus">Calhy_2346</name>
</gene>
<dbReference type="InterPro" id="IPR001851">
    <property type="entry name" value="ABC_transp_permease"/>
</dbReference>
<feature type="transmembrane region" description="Helical" evidence="6">
    <location>
        <begin position="104"/>
        <end position="128"/>
    </location>
</feature>
<dbReference type="GO" id="GO:0005886">
    <property type="term" value="C:plasma membrane"/>
    <property type="evidence" value="ECO:0007669"/>
    <property type="project" value="UniProtKB-SubCell"/>
</dbReference>
<evidence type="ECO:0000256" key="3">
    <source>
        <dbReference type="ARBA" id="ARBA00022692"/>
    </source>
</evidence>
<dbReference type="AlphaFoldDB" id="E4Q8S2"/>
<dbReference type="OrthoDB" id="1765588at2"/>
<name>E4Q8S2_CALH1</name>
<dbReference type="PANTHER" id="PTHR32196">
    <property type="entry name" value="ABC TRANSPORTER PERMEASE PROTEIN YPHD-RELATED-RELATED"/>
    <property type="match status" value="1"/>
</dbReference>
<evidence type="ECO:0000256" key="4">
    <source>
        <dbReference type="ARBA" id="ARBA00022989"/>
    </source>
</evidence>
<feature type="transmembrane region" description="Helical" evidence="6">
    <location>
        <begin position="169"/>
        <end position="189"/>
    </location>
</feature>
<dbReference type="RefSeq" id="WP_013404187.1">
    <property type="nucleotide sequence ID" value="NC_014652.1"/>
</dbReference>
<evidence type="ECO:0000313" key="8">
    <source>
        <dbReference type="Proteomes" id="UP000006890"/>
    </source>
</evidence>
<evidence type="ECO:0000256" key="1">
    <source>
        <dbReference type="ARBA" id="ARBA00004651"/>
    </source>
</evidence>
<dbReference type="GO" id="GO:0022857">
    <property type="term" value="F:transmembrane transporter activity"/>
    <property type="evidence" value="ECO:0007669"/>
    <property type="project" value="InterPro"/>
</dbReference>
<comment type="subcellular location">
    <subcellularLocation>
        <location evidence="1">Cell membrane</location>
        <topology evidence="1">Multi-pass membrane protein</topology>
    </subcellularLocation>
</comment>
<evidence type="ECO:0000256" key="5">
    <source>
        <dbReference type="ARBA" id="ARBA00023136"/>
    </source>
</evidence>
<protein>
    <submittedName>
        <fullName evidence="7">Inner-membrane translocator</fullName>
    </submittedName>
</protein>
<dbReference type="Pfam" id="PF02653">
    <property type="entry name" value="BPD_transp_2"/>
    <property type="match status" value="1"/>
</dbReference>
<keyword evidence="5 6" id="KW-0472">Membrane</keyword>
<feature type="transmembrane region" description="Helical" evidence="6">
    <location>
        <begin position="273"/>
        <end position="293"/>
    </location>
</feature>
<dbReference type="eggNOG" id="COG1172">
    <property type="taxonomic scope" value="Bacteria"/>
</dbReference>
<dbReference type="Proteomes" id="UP000006890">
    <property type="component" value="Chromosome"/>
</dbReference>
<feature type="transmembrane region" description="Helical" evidence="6">
    <location>
        <begin position="242"/>
        <end position="261"/>
    </location>
</feature>
<feature type="transmembrane region" description="Helical" evidence="6">
    <location>
        <begin position="54"/>
        <end position="73"/>
    </location>
</feature>
<keyword evidence="4 6" id="KW-1133">Transmembrane helix</keyword>
<sequence>MDTRRKNNALLFLKNEKVKNTISNLLPVIGFVFIIVFFGIMTKGVSLSPFNIKILINQAIVVAIIATTATFIFSMGAFDISIGAVTCFAAVVGAIAANATKSPIVMFAMCMVSAIALSLMNGFCIAFLKLPSFIVTLATMNIISAAVTLVIGTTDLITLEMDVDYLDQIYIKIIVLIVVMLLSVILFDFTKLGKSNKIIGGNQTVASLSGISITKNILATFLVSGIGIGLGAFLLLVRTGSVSSQTASSMGFDIIMAMVLGGMPISGGAKSKITAALIGAFTITALNNGLVIMGASVGALQAIRGVIFLIIITLMLLNQREKLLPR</sequence>
<dbReference type="EMBL" id="CP002219">
    <property type="protein sequence ID" value="ADQ08046.1"/>
    <property type="molecule type" value="Genomic_DNA"/>
</dbReference>
<feature type="transmembrane region" description="Helical" evidence="6">
    <location>
        <begin position="217"/>
        <end position="236"/>
    </location>
</feature>
<keyword evidence="8" id="KW-1185">Reference proteome</keyword>
<dbReference type="CDD" id="cd06579">
    <property type="entry name" value="TM_PBP1_transp_AraH_like"/>
    <property type="match status" value="1"/>
</dbReference>
<feature type="transmembrane region" description="Helical" evidence="6">
    <location>
        <begin position="80"/>
        <end position="98"/>
    </location>
</feature>
<dbReference type="KEGG" id="chd:Calhy_2346"/>
<organism evidence="7 8">
    <name type="scientific">Caldicellulosiruptor hydrothermalis (strain DSM 18901 / VKM B-2411 / 108)</name>
    <dbReference type="NCBI Taxonomy" id="632292"/>
    <lineage>
        <taxon>Bacteria</taxon>
        <taxon>Bacillati</taxon>
        <taxon>Bacillota</taxon>
        <taxon>Bacillota incertae sedis</taxon>
        <taxon>Caldicellulosiruptorales</taxon>
        <taxon>Caldicellulosiruptoraceae</taxon>
        <taxon>Caldicellulosiruptor</taxon>
    </lineage>
</organism>
<accession>E4Q8S2</accession>